<dbReference type="RefSeq" id="WP_228848847.1">
    <property type="nucleotide sequence ID" value="NZ_JADCKQ010000007.1"/>
</dbReference>
<reference evidence="8" key="1">
    <citation type="submission" date="2020-10" db="EMBL/GenBank/DDBJ databases">
        <title>Paenihalocynthiibacter styelae gen. nov., sp. nov., isolated from stalked sea squirt Styela clava.</title>
        <authorList>
            <person name="Kim Y.-O."/>
            <person name="Yoon J.-H."/>
        </authorList>
    </citation>
    <scope>NUCLEOTIDE SEQUENCE</scope>
    <source>
        <strain evidence="8">MYP1-1</strain>
    </source>
</reference>
<evidence type="ECO:0000256" key="5">
    <source>
        <dbReference type="ARBA" id="ARBA00023284"/>
    </source>
</evidence>
<dbReference type="InterPro" id="IPR050553">
    <property type="entry name" value="Thioredoxin_ResA/DsbE_sf"/>
</dbReference>
<dbReference type="Proteomes" id="UP000640583">
    <property type="component" value="Unassembled WGS sequence"/>
</dbReference>
<evidence type="ECO:0000256" key="2">
    <source>
        <dbReference type="ARBA" id="ARBA00007758"/>
    </source>
</evidence>
<dbReference type="InterPro" id="IPR017937">
    <property type="entry name" value="Thioredoxin_CS"/>
</dbReference>
<evidence type="ECO:0000313" key="9">
    <source>
        <dbReference type="Proteomes" id="UP000640583"/>
    </source>
</evidence>
<keyword evidence="6" id="KW-1133">Transmembrane helix</keyword>
<feature type="domain" description="Thioredoxin" evidence="7">
    <location>
        <begin position="33"/>
        <end position="170"/>
    </location>
</feature>
<keyword evidence="4" id="KW-1015">Disulfide bond</keyword>
<protein>
    <submittedName>
        <fullName evidence="8">DsbE family thiol:disulfide interchange protein</fullName>
    </submittedName>
</protein>
<dbReference type="InterPro" id="IPR013740">
    <property type="entry name" value="Redoxin"/>
</dbReference>
<dbReference type="NCBIfam" id="TIGR00385">
    <property type="entry name" value="dsbE"/>
    <property type="match status" value="1"/>
</dbReference>
<organism evidence="8 9">
    <name type="scientific">Halocynthiibacter styelae</name>
    <dbReference type="NCBI Taxonomy" id="2761955"/>
    <lineage>
        <taxon>Bacteria</taxon>
        <taxon>Pseudomonadati</taxon>
        <taxon>Pseudomonadota</taxon>
        <taxon>Alphaproteobacteria</taxon>
        <taxon>Rhodobacterales</taxon>
        <taxon>Paracoccaceae</taxon>
        <taxon>Halocynthiibacter</taxon>
    </lineage>
</organism>
<dbReference type="InterPro" id="IPR004799">
    <property type="entry name" value="Periplasmic_diS_OxRdtase_DsbE"/>
</dbReference>
<accession>A0A8J7LKI3</accession>
<dbReference type="PANTHER" id="PTHR42852">
    <property type="entry name" value="THIOL:DISULFIDE INTERCHANGE PROTEIN DSBE"/>
    <property type="match status" value="1"/>
</dbReference>
<dbReference type="PANTHER" id="PTHR42852:SF6">
    <property type="entry name" value="THIOL:DISULFIDE INTERCHANGE PROTEIN DSBE"/>
    <property type="match status" value="1"/>
</dbReference>
<keyword evidence="6" id="KW-0812">Transmembrane</keyword>
<comment type="similarity">
    <text evidence="2">Belongs to the thioredoxin family. DsbE subfamily.</text>
</comment>
<keyword evidence="9" id="KW-1185">Reference proteome</keyword>
<dbReference type="GO" id="GO:0030288">
    <property type="term" value="C:outer membrane-bounded periplasmic space"/>
    <property type="evidence" value="ECO:0007669"/>
    <property type="project" value="InterPro"/>
</dbReference>
<dbReference type="GO" id="GO:0015036">
    <property type="term" value="F:disulfide oxidoreductase activity"/>
    <property type="evidence" value="ECO:0007669"/>
    <property type="project" value="InterPro"/>
</dbReference>
<dbReference type="PROSITE" id="PS51352">
    <property type="entry name" value="THIOREDOXIN_2"/>
    <property type="match status" value="1"/>
</dbReference>
<dbReference type="AlphaFoldDB" id="A0A8J7LKI3"/>
<dbReference type="GO" id="GO:0017004">
    <property type="term" value="P:cytochrome complex assembly"/>
    <property type="evidence" value="ECO:0007669"/>
    <property type="project" value="UniProtKB-KW"/>
</dbReference>
<proteinExistence type="inferred from homology"/>
<sequence length="176" mass="18810">MKFNPVMALPPAIFGGFLVFAFLGLGGEKGFEGRQGSVAPDLFVEPLADLPEIDHAVLTTGGVKLVNFWASWCAPCRAEHPNLELLRQEGFPIYGINYKDNPENAVGFLNELGNPYEAIGADPSARTAIEWGVAGVPETYILDGEGRIVLRFAGPITQRTLEGVIRPALAAAAGTE</sequence>
<evidence type="ECO:0000313" key="8">
    <source>
        <dbReference type="EMBL" id="MBI1494045.1"/>
    </source>
</evidence>
<keyword evidence="6" id="KW-0472">Membrane</keyword>
<dbReference type="InterPro" id="IPR013766">
    <property type="entry name" value="Thioredoxin_domain"/>
</dbReference>
<comment type="caution">
    <text evidence="8">The sequence shown here is derived from an EMBL/GenBank/DDBJ whole genome shotgun (WGS) entry which is preliminary data.</text>
</comment>
<evidence type="ECO:0000259" key="7">
    <source>
        <dbReference type="PROSITE" id="PS51352"/>
    </source>
</evidence>
<name>A0A8J7LKI3_9RHOB</name>
<dbReference type="Gene3D" id="3.40.30.10">
    <property type="entry name" value="Glutaredoxin"/>
    <property type="match status" value="1"/>
</dbReference>
<dbReference type="InterPro" id="IPR036249">
    <property type="entry name" value="Thioredoxin-like_sf"/>
</dbReference>
<keyword evidence="5" id="KW-0676">Redox-active center</keyword>
<evidence type="ECO:0000256" key="3">
    <source>
        <dbReference type="ARBA" id="ARBA00022748"/>
    </source>
</evidence>
<dbReference type="EMBL" id="JADCKQ010000007">
    <property type="protein sequence ID" value="MBI1494045.1"/>
    <property type="molecule type" value="Genomic_DNA"/>
</dbReference>
<dbReference type="Pfam" id="PF08534">
    <property type="entry name" value="Redoxin"/>
    <property type="match status" value="1"/>
</dbReference>
<evidence type="ECO:0000256" key="4">
    <source>
        <dbReference type="ARBA" id="ARBA00023157"/>
    </source>
</evidence>
<dbReference type="PROSITE" id="PS00194">
    <property type="entry name" value="THIOREDOXIN_1"/>
    <property type="match status" value="1"/>
</dbReference>
<dbReference type="CDD" id="cd03010">
    <property type="entry name" value="TlpA_like_DsbE"/>
    <property type="match status" value="1"/>
</dbReference>
<dbReference type="SUPFAM" id="SSF52833">
    <property type="entry name" value="Thioredoxin-like"/>
    <property type="match status" value="1"/>
</dbReference>
<comment type="subcellular location">
    <subcellularLocation>
        <location evidence="1">Cell envelope</location>
    </subcellularLocation>
</comment>
<gene>
    <name evidence="8" type="ORF">H1D41_10390</name>
</gene>
<keyword evidence="3" id="KW-0201">Cytochrome c-type biogenesis</keyword>
<feature type="transmembrane region" description="Helical" evidence="6">
    <location>
        <begin position="6"/>
        <end position="25"/>
    </location>
</feature>
<evidence type="ECO:0000256" key="6">
    <source>
        <dbReference type="SAM" id="Phobius"/>
    </source>
</evidence>
<evidence type="ECO:0000256" key="1">
    <source>
        <dbReference type="ARBA" id="ARBA00004196"/>
    </source>
</evidence>